<feature type="chain" id="PRO_5020768314" description="Probable membrane transporter protein" evidence="9">
    <location>
        <begin position="22"/>
        <end position="248"/>
    </location>
</feature>
<protein>
    <recommendedName>
        <fullName evidence="8">Probable membrane transporter protein</fullName>
    </recommendedName>
</protein>
<comment type="similarity">
    <text evidence="2 8">Belongs to the 4-toluene sulfonate uptake permease (TSUP) (TC 2.A.102) family.</text>
</comment>
<dbReference type="OrthoDB" id="9807082at2"/>
<organism evidence="10 11">
    <name type="scientific">Siculibacillus lacustris</name>
    <dbReference type="NCBI Taxonomy" id="1549641"/>
    <lineage>
        <taxon>Bacteria</taxon>
        <taxon>Pseudomonadati</taxon>
        <taxon>Pseudomonadota</taxon>
        <taxon>Alphaproteobacteria</taxon>
        <taxon>Hyphomicrobiales</taxon>
        <taxon>Ancalomicrobiaceae</taxon>
        <taxon>Siculibacillus</taxon>
    </lineage>
</organism>
<evidence type="ECO:0000256" key="5">
    <source>
        <dbReference type="ARBA" id="ARBA00022692"/>
    </source>
</evidence>
<evidence type="ECO:0000313" key="11">
    <source>
        <dbReference type="Proteomes" id="UP000292781"/>
    </source>
</evidence>
<evidence type="ECO:0000256" key="1">
    <source>
        <dbReference type="ARBA" id="ARBA00004651"/>
    </source>
</evidence>
<evidence type="ECO:0000313" key="10">
    <source>
        <dbReference type="EMBL" id="TBW39817.1"/>
    </source>
</evidence>
<keyword evidence="3" id="KW-0813">Transport</keyword>
<evidence type="ECO:0000256" key="9">
    <source>
        <dbReference type="SAM" id="SignalP"/>
    </source>
</evidence>
<evidence type="ECO:0000256" key="7">
    <source>
        <dbReference type="ARBA" id="ARBA00023136"/>
    </source>
</evidence>
<keyword evidence="5 8" id="KW-0812">Transmembrane</keyword>
<dbReference type="InterPro" id="IPR002781">
    <property type="entry name" value="TM_pro_TauE-like"/>
</dbReference>
<keyword evidence="4 8" id="KW-1003">Cell membrane</keyword>
<evidence type="ECO:0000256" key="3">
    <source>
        <dbReference type="ARBA" id="ARBA00022448"/>
    </source>
</evidence>
<comment type="caution">
    <text evidence="10">The sequence shown here is derived from an EMBL/GenBank/DDBJ whole genome shotgun (WGS) entry which is preliminary data.</text>
</comment>
<feature type="transmembrane region" description="Helical" evidence="8">
    <location>
        <begin position="44"/>
        <end position="61"/>
    </location>
</feature>
<evidence type="ECO:0000256" key="6">
    <source>
        <dbReference type="ARBA" id="ARBA00022989"/>
    </source>
</evidence>
<dbReference type="Proteomes" id="UP000292781">
    <property type="component" value="Unassembled WGS sequence"/>
</dbReference>
<accession>A0A4Q9VVI1</accession>
<feature type="transmembrane region" description="Helical" evidence="8">
    <location>
        <begin position="176"/>
        <end position="196"/>
    </location>
</feature>
<dbReference type="AlphaFoldDB" id="A0A4Q9VVI1"/>
<keyword evidence="7 8" id="KW-0472">Membrane</keyword>
<dbReference type="InterPro" id="IPR052017">
    <property type="entry name" value="TSUP"/>
</dbReference>
<keyword evidence="6 8" id="KW-1133">Transmembrane helix</keyword>
<feature type="transmembrane region" description="Helical" evidence="8">
    <location>
        <begin position="203"/>
        <end position="220"/>
    </location>
</feature>
<dbReference type="RefSeq" id="WP_131307232.1">
    <property type="nucleotide sequence ID" value="NZ_SJFN01000006.1"/>
</dbReference>
<feature type="signal peptide" evidence="9">
    <location>
        <begin position="1"/>
        <end position="21"/>
    </location>
</feature>
<evidence type="ECO:0000256" key="2">
    <source>
        <dbReference type="ARBA" id="ARBA00009142"/>
    </source>
</evidence>
<gene>
    <name evidence="10" type="ORF">EYW49_06045</name>
</gene>
<feature type="transmembrane region" description="Helical" evidence="8">
    <location>
        <begin position="226"/>
        <end position="245"/>
    </location>
</feature>
<reference evidence="10 11" key="1">
    <citation type="submission" date="2019-02" db="EMBL/GenBank/DDBJ databases">
        <title>Siculibacillus lacustris gen. nov., sp. nov., a new rosette-forming bacterium isolated from a freshwater crater lake (Lake St. Ana, Romania).</title>
        <authorList>
            <person name="Felfoldi T."/>
            <person name="Marton Z."/>
            <person name="Szabo A."/>
            <person name="Mentes A."/>
            <person name="Boka K."/>
            <person name="Marialigeti K."/>
            <person name="Mathe I."/>
            <person name="Koncz M."/>
            <person name="Schumann P."/>
            <person name="Toth E."/>
        </authorList>
    </citation>
    <scope>NUCLEOTIDE SEQUENCE [LARGE SCALE GENOMIC DNA]</scope>
    <source>
        <strain evidence="10 11">SA-279</strain>
    </source>
</reference>
<feature type="transmembrane region" description="Helical" evidence="8">
    <location>
        <begin position="105"/>
        <end position="122"/>
    </location>
</feature>
<comment type="subcellular location">
    <subcellularLocation>
        <location evidence="1 8">Cell membrane</location>
        <topology evidence="1 8">Multi-pass membrane protein</topology>
    </subcellularLocation>
</comment>
<evidence type="ECO:0000256" key="4">
    <source>
        <dbReference type="ARBA" id="ARBA00022475"/>
    </source>
</evidence>
<dbReference type="PANTHER" id="PTHR30269:SF0">
    <property type="entry name" value="MEMBRANE TRANSPORTER PROTEIN YFCA-RELATED"/>
    <property type="match status" value="1"/>
</dbReference>
<dbReference type="EMBL" id="SJFN01000006">
    <property type="protein sequence ID" value="TBW39817.1"/>
    <property type="molecule type" value="Genomic_DNA"/>
</dbReference>
<sequence length="248" mass="25059">MTPIFYLLGAGLLAGAMNALAGGGSFVSLPALIAAGLPSVEANASSTVALFPGGAASIWVYRDGIRGVCGVSAKAVVVTTALGGLVGALALLWTSSTTFDRMLPWLLLLATVVLTFGPRLGARLRGGAEVGAPTVLIVQALLGVYGGFFGGAVGLMMMAAWSLFDGGDLKSLNPSRTVMVTAANAVAVVCFALAGAVRWPETLALAAGAVVGGWLGAHLGRRLPAQAVRVATLTLAMAMTVLFFWRAA</sequence>
<feature type="transmembrane region" description="Helical" evidence="8">
    <location>
        <begin position="73"/>
        <end position="93"/>
    </location>
</feature>
<name>A0A4Q9VVI1_9HYPH</name>
<dbReference type="PANTHER" id="PTHR30269">
    <property type="entry name" value="TRANSMEMBRANE PROTEIN YFCA"/>
    <property type="match status" value="1"/>
</dbReference>
<proteinExistence type="inferred from homology"/>
<keyword evidence="9" id="KW-0732">Signal</keyword>
<evidence type="ECO:0000256" key="8">
    <source>
        <dbReference type="RuleBase" id="RU363041"/>
    </source>
</evidence>
<feature type="transmembrane region" description="Helical" evidence="8">
    <location>
        <begin position="134"/>
        <end position="164"/>
    </location>
</feature>
<dbReference type="GO" id="GO:0005886">
    <property type="term" value="C:plasma membrane"/>
    <property type="evidence" value="ECO:0007669"/>
    <property type="project" value="UniProtKB-SubCell"/>
</dbReference>
<keyword evidence="11" id="KW-1185">Reference proteome</keyword>
<dbReference type="Pfam" id="PF01925">
    <property type="entry name" value="TauE"/>
    <property type="match status" value="1"/>
</dbReference>